<accession>A0ABY6F6F2</accession>
<keyword evidence="3" id="KW-1185">Reference proteome</keyword>
<sequence>MKALFMGIGAICTAMTLSACGTMTKAECQVADWYQVGLSDGKTGKMWHHLADHAKSCAKAGIVPDKQAWEAGRQQGLQSYCTIGNAYQRGLKGISVGMACPAESQEILDKANRYGQAIHQLESDIDSKLRERKKLVEEYNKLRGGDMLKFQSVKEARLRMLALPSVVSDLDKEVTEYQSKLDYLRHHSPYASY</sequence>
<evidence type="ECO:0000313" key="2">
    <source>
        <dbReference type="EMBL" id="UXZ05681.1"/>
    </source>
</evidence>
<evidence type="ECO:0000256" key="1">
    <source>
        <dbReference type="SAM" id="SignalP"/>
    </source>
</evidence>
<dbReference type="Pfam" id="PF10973">
    <property type="entry name" value="DUF2799"/>
    <property type="match status" value="1"/>
</dbReference>
<reference evidence="2" key="1">
    <citation type="submission" date="2021-12" db="EMBL/GenBank/DDBJ databases">
        <title>taxonomy of Moraxella sp. ZY201224.</title>
        <authorList>
            <person name="Li F."/>
        </authorList>
    </citation>
    <scope>NUCLEOTIDE SEQUENCE</scope>
    <source>
        <strain evidence="2">ZY201224</strain>
    </source>
</reference>
<proteinExistence type="predicted"/>
<dbReference type="InterPro" id="IPR021242">
    <property type="entry name" value="DUF2799"/>
</dbReference>
<name>A0ABY6F6F2_9GAMM</name>
<protein>
    <submittedName>
        <fullName evidence="2">DUF2799 domain-containing protein</fullName>
    </submittedName>
</protein>
<dbReference type="EMBL" id="CP089977">
    <property type="protein sequence ID" value="UXZ05681.1"/>
    <property type="molecule type" value="Genomic_DNA"/>
</dbReference>
<evidence type="ECO:0000313" key="3">
    <source>
        <dbReference type="Proteomes" id="UP001063782"/>
    </source>
</evidence>
<dbReference type="Proteomes" id="UP001063782">
    <property type="component" value="Chromosome"/>
</dbReference>
<gene>
    <name evidence="2" type="ORF">LU297_04370</name>
</gene>
<organism evidence="2 3">
    <name type="scientific">Moraxella nasicaprae</name>
    <dbReference type="NCBI Taxonomy" id="2904122"/>
    <lineage>
        <taxon>Bacteria</taxon>
        <taxon>Pseudomonadati</taxon>
        <taxon>Pseudomonadota</taxon>
        <taxon>Gammaproteobacteria</taxon>
        <taxon>Moraxellales</taxon>
        <taxon>Moraxellaceae</taxon>
        <taxon>Moraxella</taxon>
    </lineage>
</organism>
<keyword evidence="1" id="KW-0732">Signal</keyword>
<dbReference type="PROSITE" id="PS51257">
    <property type="entry name" value="PROKAR_LIPOPROTEIN"/>
    <property type="match status" value="1"/>
</dbReference>
<feature type="signal peptide" evidence="1">
    <location>
        <begin position="1"/>
        <end position="19"/>
    </location>
</feature>
<feature type="chain" id="PRO_5046054495" evidence="1">
    <location>
        <begin position="20"/>
        <end position="193"/>
    </location>
</feature>
<dbReference type="RefSeq" id="WP_263077195.1">
    <property type="nucleotide sequence ID" value="NZ_CP089977.1"/>
</dbReference>